<dbReference type="PANTHER" id="PTHR22959">
    <property type="entry name" value="PYM PROTEIN"/>
    <property type="match status" value="1"/>
</dbReference>
<feature type="region of interest" description="Disordered" evidence="1">
    <location>
        <begin position="111"/>
        <end position="149"/>
    </location>
</feature>
<feature type="compositionally biased region" description="Basic residues" evidence="1">
    <location>
        <begin position="132"/>
        <end position="141"/>
    </location>
</feature>
<protein>
    <recommendedName>
        <fullName evidence="2">WIBG Mago-binding domain-containing protein</fullName>
    </recommendedName>
</protein>
<dbReference type="EMBL" id="LT608186">
    <property type="protein sequence ID" value="SCM19375.1"/>
    <property type="molecule type" value="Genomic_DNA"/>
</dbReference>
<evidence type="ECO:0000313" key="4">
    <source>
        <dbReference type="Proteomes" id="UP000507536"/>
    </source>
</evidence>
<dbReference type="SMART" id="SM01273">
    <property type="entry name" value="Mago-bind"/>
    <property type="match status" value="1"/>
</dbReference>
<organism evidence="3 4">
    <name type="scientific">Plasmodium chabaudi adami</name>
    <dbReference type="NCBI Taxonomy" id="5826"/>
    <lineage>
        <taxon>Eukaryota</taxon>
        <taxon>Sar</taxon>
        <taxon>Alveolata</taxon>
        <taxon>Apicomplexa</taxon>
        <taxon>Aconoidasida</taxon>
        <taxon>Haemosporida</taxon>
        <taxon>Plasmodiidae</taxon>
        <taxon>Plasmodium</taxon>
        <taxon>Plasmodium (Vinckeia)</taxon>
    </lineage>
</organism>
<dbReference type="Pfam" id="PF09282">
    <property type="entry name" value="Mago-bind"/>
    <property type="match status" value="1"/>
</dbReference>
<accession>A0A1C6Y8F6</accession>
<feature type="domain" description="WIBG Mago-binding" evidence="2">
    <location>
        <begin position="41"/>
        <end position="67"/>
    </location>
</feature>
<dbReference type="PANTHER" id="PTHR22959:SF0">
    <property type="entry name" value="PARTNER OF Y14 AND MAGO"/>
    <property type="match status" value="1"/>
</dbReference>
<evidence type="ECO:0000256" key="1">
    <source>
        <dbReference type="SAM" id="MobiDB-lite"/>
    </source>
</evidence>
<dbReference type="GO" id="GO:0005737">
    <property type="term" value="C:cytoplasm"/>
    <property type="evidence" value="ECO:0007669"/>
    <property type="project" value="TreeGrafter"/>
</dbReference>
<dbReference type="GO" id="GO:0035145">
    <property type="term" value="C:exon-exon junction complex"/>
    <property type="evidence" value="ECO:0007669"/>
    <property type="project" value="TreeGrafter"/>
</dbReference>
<gene>
    <name evidence="3" type="ORF">PCHDS_000100100</name>
</gene>
<evidence type="ECO:0000259" key="2">
    <source>
        <dbReference type="SMART" id="SM01273"/>
    </source>
</evidence>
<evidence type="ECO:0000313" key="3">
    <source>
        <dbReference type="EMBL" id="SCM19375.1"/>
    </source>
</evidence>
<dbReference type="GO" id="GO:0003723">
    <property type="term" value="F:RNA binding"/>
    <property type="evidence" value="ECO:0007669"/>
    <property type="project" value="TreeGrafter"/>
</dbReference>
<dbReference type="InterPro" id="IPR015362">
    <property type="entry name" value="WIBG_mago-bd"/>
</dbReference>
<dbReference type="InterPro" id="IPR039333">
    <property type="entry name" value="PYM1"/>
</dbReference>
<dbReference type="InterPro" id="IPR036348">
    <property type="entry name" value="WIBG_N_sf"/>
</dbReference>
<sequence>MAEKKFENKSFNPFENNEYGDHIREVVTPLGDVYIINEKTNEKFIKGTQRHDGTFRKSIRVRTDYMPQEENCAYRVKAKLIEERNQNSKTLPSISTRNEGIKINNAVNKTGERKIPGWNPVEDNANNNTNNLKKKKKKKNIKNYENGLN</sequence>
<reference evidence="3 4" key="1">
    <citation type="submission" date="2016-08" db="EMBL/GenBank/DDBJ databases">
        <authorList>
            <consortium name="Pathogen Informatics"/>
        </authorList>
    </citation>
    <scope>NUCLEOTIDE SEQUENCE [LARGE SCALE GENOMIC DNA]</scope>
    <source>
        <strain evidence="3 4">DS</strain>
    </source>
</reference>
<proteinExistence type="predicted"/>
<name>A0A1C6Y8F6_PLACE</name>
<dbReference type="GO" id="GO:1903259">
    <property type="term" value="P:exon-exon junction complex disassembly"/>
    <property type="evidence" value="ECO:0007669"/>
    <property type="project" value="InterPro"/>
</dbReference>
<dbReference type="SUPFAM" id="SSF101931">
    <property type="entry name" value="Pym (Within the bgcn gene intron protein, WIBG), N-terminal domain"/>
    <property type="match status" value="1"/>
</dbReference>
<dbReference type="AlphaFoldDB" id="A0A1C6Y8F6"/>
<dbReference type="Proteomes" id="UP000507536">
    <property type="component" value="Chromosome 6"/>
</dbReference>